<proteinExistence type="predicted"/>
<reference evidence="2 3" key="1">
    <citation type="submission" date="2014-10" db="EMBL/GenBank/DDBJ databases">
        <title>Draft genome of anammox bacterium scalindua brodae, obtained using differential coverage binning of sequence data from two enrichment reactors.</title>
        <authorList>
            <person name="Speth D.R."/>
            <person name="Russ L."/>
            <person name="Kartal B."/>
            <person name="Op den Camp H.J."/>
            <person name="Dutilh B.E."/>
            <person name="Jetten M.S."/>
        </authorList>
    </citation>
    <scope>NUCLEOTIDE SEQUENCE [LARGE SCALE GENOMIC DNA]</scope>
    <source>
        <strain evidence="2">RU1</strain>
    </source>
</reference>
<dbReference type="Gene3D" id="3.40.630.30">
    <property type="match status" value="1"/>
</dbReference>
<dbReference type="AlphaFoldDB" id="A0A0B0EH47"/>
<protein>
    <submittedName>
        <fullName evidence="2">FemAB family protein</fullName>
    </submittedName>
</protein>
<name>A0A0B0EH47_9BACT</name>
<dbReference type="InterPro" id="IPR038740">
    <property type="entry name" value="BioF2-like_GNAT_dom"/>
</dbReference>
<feature type="domain" description="BioF2-like acetyltransferase" evidence="1">
    <location>
        <begin position="170"/>
        <end position="288"/>
    </location>
</feature>
<dbReference type="Proteomes" id="UP000030652">
    <property type="component" value="Unassembled WGS sequence"/>
</dbReference>
<sequence length="333" mass="38308">MPSYTTKYLAGDEYKRWDALVSQSPAYNIFDTTLWLDALSSVLNCKIKILGVFNKDALIGGVAFEAVEKFRLKIANVPPISYFNSCHYIPRNTQYKESQRRYVLDIFTSIAERLQSDFHYVVIANHPELKDIRGFLWKGWNQNLLYSYRTHLDKVELSLISKPKRLQIKRAQKKPIVIEVLEDVAPVYDVIKHTYARQGVTCPLAFDEMTEIFKRISNNIVIIAAKEEKNEGYKAVDISIVDYKKNCVYGLFSGFIPETPDPGINSLLQWKAIEYYKDKGYDFYDFGQAGGPSKASFKGQYDADLVPFYRVSKSSLPFSIAWHLTKGRIIQVQ</sequence>
<dbReference type="PANTHER" id="PTHR36174:SF1">
    <property type="entry name" value="LIPID II:GLYCINE GLYCYLTRANSFERASE"/>
    <property type="match status" value="1"/>
</dbReference>
<evidence type="ECO:0000313" key="3">
    <source>
        <dbReference type="Proteomes" id="UP000030652"/>
    </source>
</evidence>
<comment type="caution">
    <text evidence="2">The sequence shown here is derived from an EMBL/GenBank/DDBJ whole genome shotgun (WGS) entry which is preliminary data.</text>
</comment>
<evidence type="ECO:0000313" key="2">
    <source>
        <dbReference type="EMBL" id="KHE91351.1"/>
    </source>
</evidence>
<dbReference type="Pfam" id="PF13480">
    <property type="entry name" value="Acetyltransf_6"/>
    <property type="match status" value="1"/>
</dbReference>
<dbReference type="InterPro" id="IPR016181">
    <property type="entry name" value="Acyl_CoA_acyltransferase"/>
</dbReference>
<organism evidence="2 3">
    <name type="scientific">Candidatus Scalindua brodae</name>
    <dbReference type="NCBI Taxonomy" id="237368"/>
    <lineage>
        <taxon>Bacteria</taxon>
        <taxon>Pseudomonadati</taxon>
        <taxon>Planctomycetota</taxon>
        <taxon>Candidatus Brocadiia</taxon>
        <taxon>Candidatus Brocadiales</taxon>
        <taxon>Candidatus Scalinduaceae</taxon>
        <taxon>Candidatus Scalindua</taxon>
    </lineage>
</organism>
<gene>
    <name evidence="2" type="ORF">SCABRO_02899</name>
</gene>
<dbReference type="eggNOG" id="COG2348">
    <property type="taxonomic scope" value="Bacteria"/>
</dbReference>
<evidence type="ECO:0000259" key="1">
    <source>
        <dbReference type="Pfam" id="PF13480"/>
    </source>
</evidence>
<dbReference type="EMBL" id="JRYO01000207">
    <property type="protein sequence ID" value="KHE91351.1"/>
    <property type="molecule type" value="Genomic_DNA"/>
</dbReference>
<dbReference type="InterPro" id="IPR050644">
    <property type="entry name" value="PG_Glycine_Bridge_Synth"/>
</dbReference>
<accession>A0A0B0EH47</accession>
<dbReference type="PANTHER" id="PTHR36174">
    <property type="entry name" value="LIPID II:GLYCINE GLYCYLTRANSFERASE"/>
    <property type="match status" value="1"/>
</dbReference>
<dbReference type="SUPFAM" id="SSF55729">
    <property type="entry name" value="Acyl-CoA N-acyltransferases (Nat)"/>
    <property type="match status" value="1"/>
</dbReference>